<reference evidence="1 2" key="1">
    <citation type="submission" date="2019-10" db="EMBL/GenBank/DDBJ databases">
        <title>Streptococcis sp, isolated from the respiratory tract of Marmot.</title>
        <authorList>
            <person name="Zhang G."/>
        </authorList>
    </citation>
    <scope>NUCLEOTIDE SEQUENCE [LARGE SCALE GENOMIC DNA]</scope>
    <source>
        <strain evidence="2">zg-70</strain>
    </source>
</reference>
<dbReference type="InterPro" id="IPR006728">
    <property type="entry name" value="YezG-like"/>
</dbReference>
<sequence length="168" mass="20135">MTVENLIQEKIKELLQSIANSIPVEWDDLYVNVEMANDGGSIYFDFKSSDDEKYHYSLSIPNDFSIDSTIFSQLNNQQFEISRELWEIFTRHNMATWSRAIILFVNGKLDVKFDYAPWMESTYGPTTRRNFFKYQYLGFQPRTEKEDSLFKEMEEFQKKFQRLIKLKK</sequence>
<dbReference type="AlphaFoldDB" id="A0A6I4R7Z9"/>
<dbReference type="InterPro" id="IPR036170">
    <property type="entry name" value="YezG-like_sf"/>
</dbReference>
<dbReference type="RefSeq" id="WP_160463161.1">
    <property type="nucleotide sequence ID" value="NZ_JABFQT010000003.1"/>
</dbReference>
<dbReference type="Proteomes" id="UP000435423">
    <property type="component" value="Unassembled WGS sequence"/>
</dbReference>
<name>A0A6I4R7Z9_9STRE</name>
<dbReference type="EMBL" id="WUBJ01000003">
    <property type="protein sequence ID" value="MWV55916.1"/>
    <property type="molecule type" value="Genomic_DNA"/>
</dbReference>
<protein>
    <submittedName>
        <fullName evidence="1">DUF600 family protein</fullName>
    </submittedName>
</protein>
<dbReference type="Gene3D" id="3.30.500.20">
    <property type="entry name" value="BH3703-like domains"/>
    <property type="match status" value="1"/>
</dbReference>
<proteinExistence type="predicted"/>
<gene>
    <name evidence="1" type="ORF">GGH11_02830</name>
</gene>
<dbReference type="SUPFAM" id="SSF160424">
    <property type="entry name" value="BH3703-like"/>
    <property type="match status" value="1"/>
</dbReference>
<evidence type="ECO:0000313" key="1">
    <source>
        <dbReference type="EMBL" id="MWV55916.1"/>
    </source>
</evidence>
<dbReference type="Pfam" id="PF04634">
    <property type="entry name" value="YezG-like"/>
    <property type="match status" value="1"/>
</dbReference>
<accession>A0A6I4R7Z9</accession>
<dbReference type="NCBIfam" id="TIGR01741">
    <property type="entry name" value="staph_tand_hypo"/>
    <property type="match status" value="1"/>
</dbReference>
<comment type="caution">
    <text evidence="1">The sequence shown here is derived from an EMBL/GenBank/DDBJ whole genome shotgun (WGS) entry which is preliminary data.</text>
</comment>
<evidence type="ECO:0000313" key="2">
    <source>
        <dbReference type="Proteomes" id="UP000435423"/>
    </source>
</evidence>
<organism evidence="1 2">
    <name type="scientific">Streptococcus zhangguiae</name>
    <dbReference type="NCBI Taxonomy" id="2664091"/>
    <lineage>
        <taxon>Bacteria</taxon>
        <taxon>Bacillati</taxon>
        <taxon>Bacillota</taxon>
        <taxon>Bacilli</taxon>
        <taxon>Lactobacillales</taxon>
        <taxon>Streptococcaceae</taxon>
        <taxon>Streptococcus</taxon>
    </lineage>
</organism>